<reference evidence="2 3" key="1">
    <citation type="submission" date="2012-02" db="EMBL/GenBank/DDBJ databases">
        <title>The Genome Sequence of Parabacteroides goldsteinii CL02T12C30.</title>
        <authorList>
            <consortium name="The Broad Institute Genome Sequencing Platform"/>
            <person name="Earl A."/>
            <person name="Ward D."/>
            <person name="Feldgarden M."/>
            <person name="Gevers D."/>
            <person name="Zitomersky N.L."/>
            <person name="Coyne M.J."/>
            <person name="Comstock L.E."/>
            <person name="Young S.K."/>
            <person name="Zeng Q."/>
            <person name="Gargeya S."/>
            <person name="Fitzgerald M."/>
            <person name="Haas B."/>
            <person name="Abouelleil A."/>
            <person name="Alvarado L."/>
            <person name="Arachchi H.M."/>
            <person name="Berlin A."/>
            <person name="Chapman S.B."/>
            <person name="Gearin G."/>
            <person name="Goldberg J."/>
            <person name="Griggs A."/>
            <person name="Gujja S."/>
            <person name="Hansen M."/>
            <person name="Heiman D."/>
            <person name="Howarth C."/>
            <person name="Larimer J."/>
            <person name="Lui A."/>
            <person name="MacDonald P.J.P."/>
            <person name="McCowen C."/>
            <person name="Montmayeur A."/>
            <person name="Murphy C."/>
            <person name="Neiman D."/>
            <person name="Pearson M."/>
            <person name="Priest M."/>
            <person name="Roberts A."/>
            <person name="Saif S."/>
            <person name="Shea T."/>
            <person name="Sisk P."/>
            <person name="Stolte C."/>
            <person name="Sykes S."/>
            <person name="Wortman J."/>
            <person name="Nusbaum C."/>
            <person name="Birren B."/>
        </authorList>
    </citation>
    <scope>NUCLEOTIDE SEQUENCE [LARGE SCALE GENOMIC DNA]</scope>
    <source>
        <strain evidence="2 3">CL02T12C30</strain>
    </source>
</reference>
<accession>K6A4F1</accession>
<protein>
    <recommendedName>
        <fullName evidence="1">ABC-three component systems C-terminal domain-containing protein</fullName>
    </recommendedName>
</protein>
<dbReference type="Pfam" id="PF20285">
    <property type="entry name" value="CTD9"/>
    <property type="match status" value="1"/>
</dbReference>
<dbReference type="Proteomes" id="UP000006330">
    <property type="component" value="Unassembled WGS sequence"/>
</dbReference>
<dbReference type="AlphaFoldDB" id="K6A4F1"/>
<dbReference type="OrthoDB" id="9088658at2"/>
<feature type="domain" description="ABC-three component systems C-terminal" evidence="1">
    <location>
        <begin position="75"/>
        <end position="191"/>
    </location>
</feature>
<name>K6A4F1_9BACT</name>
<gene>
    <name evidence="2" type="ORF">HMPREF1076_03901</name>
</gene>
<dbReference type="InterPro" id="IPR046911">
    <property type="entry name" value="ABC-3C_CTD9"/>
</dbReference>
<comment type="caution">
    <text evidence="2">The sequence shown here is derived from an EMBL/GenBank/DDBJ whole genome shotgun (WGS) entry which is preliminary data.</text>
</comment>
<dbReference type="RefSeq" id="WP_007656966.1">
    <property type="nucleotide sequence ID" value="NZ_JH976474.1"/>
</dbReference>
<sequence>MGVSIRDAEVTNGGKLVGGDDNSVHIKTETHNHPVTQTKLSVLFDSLKRKFEQEEQTDCISEELKFYQTDRDTIGLEQKLKDGDLEYLFEDASLLKEAYARKLYRYQLYEPAQEIHTYILGIICNKFRWLIYPLIKKSTPQEEIARLISSEIIDPIMKIIMEQGCNDIMGLTYRDIEGMIYFLTGRCHIKWKL</sequence>
<evidence type="ECO:0000259" key="1">
    <source>
        <dbReference type="Pfam" id="PF20285"/>
    </source>
</evidence>
<evidence type="ECO:0000313" key="3">
    <source>
        <dbReference type="Proteomes" id="UP000006330"/>
    </source>
</evidence>
<organism evidence="2 3">
    <name type="scientific">Parabacteroides goldsteinii CL02T12C30</name>
    <dbReference type="NCBI Taxonomy" id="999418"/>
    <lineage>
        <taxon>Bacteria</taxon>
        <taxon>Pseudomonadati</taxon>
        <taxon>Bacteroidota</taxon>
        <taxon>Bacteroidia</taxon>
        <taxon>Bacteroidales</taxon>
        <taxon>Tannerellaceae</taxon>
        <taxon>Parabacteroides</taxon>
    </lineage>
</organism>
<dbReference type="HOGENOM" id="CLU_116771_0_0_10"/>
<proteinExistence type="predicted"/>
<evidence type="ECO:0000313" key="2">
    <source>
        <dbReference type="EMBL" id="EKN10563.1"/>
    </source>
</evidence>
<dbReference type="EMBL" id="AGZO01000027">
    <property type="protein sequence ID" value="EKN10563.1"/>
    <property type="molecule type" value="Genomic_DNA"/>
</dbReference>